<gene>
    <name evidence="6" type="ORF">BCR36DRAFT_413229</name>
</gene>
<name>A0A1Y1V5W6_9FUNG</name>
<evidence type="ECO:0000256" key="2">
    <source>
        <dbReference type="ARBA" id="ARBA00022840"/>
    </source>
</evidence>
<reference evidence="6 7" key="2">
    <citation type="submission" date="2016-08" db="EMBL/GenBank/DDBJ databases">
        <title>Pervasive Adenine N6-methylation of Active Genes in Fungi.</title>
        <authorList>
            <consortium name="DOE Joint Genome Institute"/>
            <person name="Mondo S.J."/>
            <person name="Dannebaum R.O."/>
            <person name="Kuo R.C."/>
            <person name="Labutti K."/>
            <person name="Haridas S."/>
            <person name="Kuo A."/>
            <person name="Salamov A."/>
            <person name="Ahrendt S.R."/>
            <person name="Lipzen A."/>
            <person name="Sullivan W."/>
            <person name="Andreopoulos W.B."/>
            <person name="Clum A."/>
            <person name="Lindquist E."/>
            <person name="Daum C."/>
            <person name="Ramamoorthy G.K."/>
            <person name="Gryganskyi A."/>
            <person name="Culley D."/>
            <person name="Magnuson J.K."/>
            <person name="James T.Y."/>
            <person name="O'Malley M.A."/>
            <person name="Stajich J.E."/>
            <person name="Spatafora J.W."/>
            <person name="Visel A."/>
            <person name="Grigoriev I.V."/>
        </authorList>
    </citation>
    <scope>NUCLEOTIDE SEQUENCE [LARGE SCALE GENOMIC DNA]</scope>
    <source>
        <strain evidence="7">finn</strain>
    </source>
</reference>
<dbReference type="AlphaFoldDB" id="A0A1Y1V5W6"/>
<sequence>MRLINFDMPEFNKESIDSNVLLKNIYISKMKNNNAGYFSFLREAETTKYIPTGRSLGTGSFAIAIEVAHIETGKKYVAKIMTSDKLRGYEKGIEKEIQIMQYYSNALSKMDKDNNDNNNNLLRLIDCFRIVTNGQTHICMILDLCDPNDLFDAICDNGAFCEEEAKKMMKPIFEAVHCLHQCGIVHRDIKAENILLKDGKPILADFGLAEFCELGKNTLTEYCGTPGTTAPEIIKNEPYGNSCDMYSLGALTYFLLAGYRPFDWAEDARDERDAVLNNKFSYPEESFGEVSLEAQDFINKCMMIDPNERMTAEEALNHPWLKE</sequence>
<keyword evidence="7" id="KW-1185">Reference proteome</keyword>
<evidence type="ECO:0000256" key="4">
    <source>
        <dbReference type="RuleBase" id="RU000304"/>
    </source>
</evidence>
<keyword evidence="2 3" id="KW-0067">ATP-binding</keyword>
<feature type="domain" description="Protein kinase" evidence="5">
    <location>
        <begin position="50"/>
        <end position="321"/>
    </location>
</feature>
<keyword evidence="4" id="KW-0723">Serine/threonine-protein kinase</keyword>
<comment type="similarity">
    <text evidence="4">Belongs to the protein kinase superfamily.</text>
</comment>
<evidence type="ECO:0000259" key="5">
    <source>
        <dbReference type="PROSITE" id="PS50011"/>
    </source>
</evidence>
<evidence type="ECO:0000256" key="1">
    <source>
        <dbReference type="ARBA" id="ARBA00022741"/>
    </source>
</evidence>
<dbReference type="InterPro" id="IPR011009">
    <property type="entry name" value="Kinase-like_dom_sf"/>
</dbReference>
<dbReference type="GO" id="GO:0004674">
    <property type="term" value="F:protein serine/threonine kinase activity"/>
    <property type="evidence" value="ECO:0007669"/>
    <property type="project" value="UniProtKB-KW"/>
</dbReference>
<keyword evidence="6" id="KW-0418">Kinase</keyword>
<dbReference type="Pfam" id="PF00069">
    <property type="entry name" value="Pkinase"/>
    <property type="match status" value="1"/>
</dbReference>
<reference evidence="6 7" key="1">
    <citation type="submission" date="2016-08" db="EMBL/GenBank/DDBJ databases">
        <title>Genomes of anaerobic fungi encode conserved fungal cellulosomes for biomass hydrolysis.</title>
        <authorList>
            <consortium name="DOE Joint Genome Institute"/>
            <person name="Haitjema C.H."/>
            <person name="Gilmore S.P."/>
            <person name="Henske J.K."/>
            <person name="Solomon K.V."/>
            <person name="De Groot R."/>
            <person name="Kuo A."/>
            <person name="Mondo S.J."/>
            <person name="Salamov A.A."/>
            <person name="Labutti K."/>
            <person name="Zhao Z."/>
            <person name="Chiniquy J."/>
            <person name="Barry K."/>
            <person name="Brewer H.M."/>
            <person name="Purvine S.O."/>
            <person name="Wright A.T."/>
            <person name="Boxma B."/>
            <person name="Van Alen T."/>
            <person name="Hackstein J.H."/>
            <person name="Baker S.E."/>
            <person name="Grigoriev I.V."/>
            <person name="O'Malley M.A."/>
        </authorList>
    </citation>
    <scope>NUCLEOTIDE SEQUENCE [LARGE SCALE GENOMIC DNA]</scope>
    <source>
        <strain evidence="7">finn</strain>
    </source>
</reference>
<keyword evidence="6" id="KW-0808">Transferase</keyword>
<dbReference type="SMART" id="SM00220">
    <property type="entry name" value="S_TKc"/>
    <property type="match status" value="1"/>
</dbReference>
<evidence type="ECO:0000313" key="7">
    <source>
        <dbReference type="Proteomes" id="UP000193719"/>
    </source>
</evidence>
<dbReference type="STRING" id="1754191.A0A1Y1V5W6"/>
<organism evidence="6 7">
    <name type="scientific">Piromyces finnis</name>
    <dbReference type="NCBI Taxonomy" id="1754191"/>
    <lineage>
        <taxon>Eukaryota</taxon>
        <taxon>Fungi</taxon>
        <taxon>Fungi incertae sedis</taxon>
        <taxon>Chytridiomycota</taxon>
        <taxon>Chytridiomycota incertae sedis</taxon>
        <taxon>Neocallimastigomycetes</taxon>
        <taxon>Neocallimastigales</taxon>
        <taxon>Neocallimastigaceae</taxon>
        <taxon>Piromyces</taxon>
    </lineage>
</organism>
<proteinExistence type="inferred from homology"/>
<dbReference type="OrthoDB" id="2112785at2759"/>
<dbReference type="InterPro" id="IPR008271">
    <property type="entry name" value="Ser/Thr_kinase_AS"/>
</dbReference>
<dbReference type="PANTHER" id="PTHR24347">
    <property type="entry name" value="SERINE/THREONINE-PROTEIN KINASE"/>
    <property type="match status" value="1"/>
</dbReference>
<evidence type="ECO:0000256" key="3">
    <source>
        <dbReference type="PROSITE-ProRule" id="PRU10141"/>
    </source>
</evidence>
<dbReference type="Proteomes" id="UP000193719">
    <property type="component" value="Unassembled WGS sequence"/>
</dbReference>
<dbReference type="PROSITE" id="PS00107">
    <property type="entry name" value="PROTEIN_KINASE_ATP"/>
    <property type="match status" value="1"/>
</dbReference>
<feature type="binding site" evidence="3">
    <location>
        <position position="79"/>
    </location>
    <ligand>
        <name>ATP</name>
        <dbReference type="ChEBI" id="CHEBI:30616"/>
    </ligand>
</feature>
<comment type="caution">
    <text evidence="6">The sequence shown here is derived from an EMBL/GenBank/DDBJ whole genome shotgun (WGS) entry which is preliminary data.</text>
</comment>
<keyword evidence="1 3" id="KW-0547">Nucleotide-binding</keyword>
<dbReference type="EMBL" id="MCFH01000028">
    <property type="protein sequence ID" value="ORX48077.1"/>
    <property type="molecule type" value="Genomic_DNA"/>
</dbReference>
<dbReference type="Gene3D" id="1.10.510.10">
    <property type="entry name" value="Transferase(Phosphotransferase) domain 1"/>
    <property type="match status" value="1"/>
</dbReference>
<evidence type="ECO:0000313" key="6">
    <source>
        <dbReference type="EMBL" id="ORX48077.1"/>
    </source>
</evidence>
<dbReference type="InterPro" id="IPR000719">
    <property type="entry name" value="Prot_kinase_dom"/>
</dbReference>
<dbReference type="PROSITE" id="PS00108">
    <property type="entry name" value="PROTEIN_KINASE_ST"/>
    <property type="match status" value="1"/>
</dbReference>
<dbReference type="PROSITE" id="PS50011">
    <property type="entry name" value="PROTEIN_KINASE_DOM"/>
    <property type="match status" value="1"/>
</dbReference>
<protein>
    <submittedName>
        <fullName evidence="6">Kinase-like protein</fullName>
    </submittedName>
</protein>
<dbReference type="SUPFAM" id="SSF56112">
    <property type="entry name" value="Protein kinase-like (PK-like)"/>
    <property type="match status" value="1"/>
</dbReference>
<dbReference type="InterPro" id="IPR017441">
    <property type="entry name" value="Protein_kinase_ATP_BS"/>
</dbReference>
<dbReference type="GO" id="GO:0005524">
    <property type="term" value="F:ATP binding"/>
    <property type="evidence" value="ECO:0007669"/>
    <property type="project" value="UniProtKB-UniRule"/>
</dbReference>
<accession>A0A1Y1V5W6</accession>